<organism evidence="1 2">
    <name type="scientific">Phaeobacter piscinae</name>
    <dbReference type="NCBI Taxonomy" id="1580596"/>
    <lineage>
        <taxon>Bacteria</taxon>
        <taxon>Pseudomonadati</taxon>
        <taxon>Pseudomonadota</taxon>
        <taxon>Alphaproteobacteria</taxon>
        <taxon>Rhodobacterales</taxon>
        <taxon>Roseobacteraceae</taxon>
        <taxon>Phaeobacter</taxon>
    </lineage>
</organism>
<accession>A0AAN1GPQ1</accession>
<name>A0AAN1GPQ1_9RHOB</name>
<protein>
    <submittedName>
        <fullName evidence="1">Uncharacterized protein</fullName>
    </submittedName>
</protein>
<sequence>MSRANPQTDLRNRKGSRLITLLSTPLRDRLGTSLDDRLDTLRILGLTVAICLAIGVKLTAGGQAAGLHSAETPVMLPPAIETQALI</sequence>
<reference evidence="1 2" key="1">
    <citation type="journal article" date="2017" name="Front. Microbiol.">
        <title>Phaeobacter piscinae sp. nov., a species of the Roseobacter group and potential aquaculture probiont.</title>
        <authorList>
            <person name="Sonnenschein E.C."/>
            <person name="Phippen C.B.W."/>
            <person name="Nielsen K.F."/>
            <person name="Mateiu R.V."/>
            <person name="Melchiorsen J."/>
            <person name="Gram L."/>
            <person name="Overmann J."/>
            <person name="Freese H.M."/>
        </authorList>
    </citation>
    <scope>NUCLEOTIDE SEQUENCE [LARGE SCALE GENOMIC DNA]</scope>
    <source>
        <strain evidence="1 2">P13</strain>
    </source>
</reference>
<proteinExistence type="predicted"/>
<evidence type="ECO:0000313" key="2">
    <source>
        <dbReference type="Proteomes" id="UP000218606"/>
    </source>
</evidence>
<evidence type="ECO:0000313" key="1">
    <source>
        <dbReference type="EMBL" id="ATG42815.1"/>
    </source>
</evidence>
<dbReference type="AlphaFoldDB" id="A0AAN1GPQ1"/>
<dbReference type="EMBL" id="CP010767">
    <property type="protein sequence ID" value="ATG42815.1"/>
    <property type="molecule type" value="Genomic_DNA"/>
</dbReference>
<dbReference type="Proteomes" id="UP000218606">
    <property type="component" value="Chromosome"/>
</dbReference>
<gene>
    <name evidence="1" type="ORF">PhaeoP13_00865</name>
</gene>